<comment type="similarity">
    <text evidence="2">Belongs to the ATP-dependent AMP-binding enzyme family.</text>
</comment>
<evidence type="ECO:0000256" key="4">
    <source>
        <dbReference type="ARBA" id="ARBA00022553"/>
    </source>
</evidence>
<evidence type="ECO:0000256" key="1">
    <source>
        <dbReference type="ARBA" id="ARBA00001957"/>
    </source>
</evidence>
<dbReference type="GO" id="GO:0043041">
    <property type="term" value="P:amino acid activation for nonribosomal peptide biosynthetic process"/>
    <property type="evidence" value="ECO:0007669"/>
    <property type="project" value="TreeGrafter"/>
</dbReference>
<dbReference type="GO" id="GO:0031177">
    <property type="term" value="F:phosphopantetheine binding"/>
    <property type="evidence" value="ECO:0007669"/>
    <property type="project" value="InterPro"/>
</dbReference>
<dbReference type="InterPro" id="IPR020845">
    <property type="entry name" value="AMP-binding_CS"/>
</dbReference>
<dbReference type="Gene3D" id="3.30.300.30">
    <property type="match status" value="2"/>
</dbReference>
<keyword evidence="7" id="KW-1185">Reference proteome</keyword>
<dbReference type="Proteomes" id="UP000297734">
    <property type="component" value="Unassembled WGS sequence"/>
</dbReference>
<dbReference type="InterPro" id="IPR001242">
    <property type="entry name" value="Condensation_dom"/>
</dbReference>
<evidence type="ECO:0000313" key="6">
    <source>
        <dbReference type="EMBL" id="TFY93787.1"/>
    </source>
</evidence>
<keyword evidence="3" id="KW-0596">Phosphopantetheine</keyword>
<dbReference type="EMBL" id="QUZT01000018">
    <property type="protein sequence ID" value="TFY93787.1"/>
    <property type="molecule type" value="Genomic_DNA"/>
</dbReference>
<dbReference type="InterPro" id="IPR025110">
    <property type="entry name" value="AMP-bd_C"/>
</dbReference>
<dbReference type="PANTHER" id="PTHR45527">
    <property type="entry name" value="NONRIBOSOMAL PEPTIDE SYNTHETASE"/>
    <property type="match status" value="1"/>
</dbReference>
<dbReference type="Gene3D" id="3.30.559.10">
    <property type="entry name" value="Chloramphenicol acetyltransferase-like domain"/>
    <property type="match status" value="2"/>
</dbReference>
<dbReference type="CDD" id="cd05930">
    <property type="entry name" value="A_NRPS"/>
    <property type="match status" value="1"/>
</dbReference>
<dbReference type="Pfam" id="PF00668">
    <property type="entry name" value="Condensation"/>
    <property type="match status" value="2"/>
</dbReference>
<dbReference type="NCBIfam" id="TIGR01733">
    <property type="entry name" value="AA-adenyl-dom"/>
    <property type="match status" value="2"/>
</dbReference>
<evidence type="ECO:0000256" key="3">
    <source>
        <dbReference type="ARBA" id="ARBA00022450"/>
    </source>
</evidence>
<dbReference type="Gene3D" id="3.40.50.980">
    <property type="match status" value="4"/>
</dbReference>
<dbReference type="SUPFAM" id="SSF56801">
    <property type="entry name" value="Acetyl-CoA synthetase-like"/>
    <property type="match status" value="2"/>
</dbReference>
<dbReference type="CDD" id="cd17649">
    <property type="entry name" value="A_NRPS_PvdJ-like"/>
    <property type="match status" value="1"/>
</dbReference>
<evidence type="ECO:0000259" key="5">
    <source>
        <dbReference type="PROSITE" id="PS50075"/>
    </source>
</evidence>
<dbReference type="PANTHER" id="PTHR45527:SF1">
    <property type="entry name" value="FATTY ACID SYNTHASE"/>
    <property type="match status" value="1"/>
</dbReference>
<protein>
    <submittedName>
        <fullName evidence="6">Amino acid adenylation domain-containing protein</fullName>
    </submittedName>
</protein>
<dbReference type="Gene3D" id="1.10.1200.10">
    <property type="entry name" value="ACP-like"/>
    <property type="match status" value="2"/>
</dbReference>
<dbReference type="PROSITE" id="PS00455">
    <property type="entry name" value="AMP_BINDING"/>
    <property type="match status" value="2"/>
</dbReference>
<dbReference type="FunFam" id="3.30.559.10:FF:000012">
    <property type="entry name" value="Non-ribosomal peptide synthetase"/>
    <property type="match status" value="1"/>
</dbReference>
<accession>A0A4Z0B5G0</accession>
<dbReference type="InterPro" id="IPR023213">
    <property type="entry name" value="CAT-like_dom_sf"/>
</dbReference>
<dbReference type="Pfam" id="PF00501">
    <property type="entry name" value="AMP-binding"/>
    <property type="match status" value="2"/>
</dbReference>
<dbReference type="FunFam" id="3.30.300.30:FF:000010">
    <property type="entry name" value="Enterobactin synthetase component F"/>
    <property type="match status" value="1"/>
</dbReference>
<dbReference type="InterPro" id="IPR020806">
    <property type="entry name" value="PKS_PP-bd"/>
</dbReference>
<proteinExistence type="inferred from homology"/>
<dbReference type="InterPro" id="IPR045851">
    <property type="entry name" value="AMP-bd_C_sf"/>
</dbReference>
<name>A0A4Z0B5G0_9PSED</name>
<dbReference type="SMART" id="SM00823">
    <property type="entry name" value="PKS_PP"/>
    <property type="match status" value="2"/>
</dbReference>
<dbReference type="GO" id="GO:0009239">
    <property type="term" value="P:enterobactin biosynthetic process"/>
    <property type="evidence" value="ECO:0007669"/>
    <property type="project" value="TreeGrafter"/>
</dbReference>
<evidence type="ECO:0000256" key="2">
    <source>
        <dbReference type="ARBA" id="ARBA00006432"/>
    </source>
</evidence>
<dbReference type="NCBIfam" id="NF003417">
    <property type="entry name" value="PRK04813.1"/>
    <property type="match status" value="2"/>
</dbReference>
<dbReference type="GO" id="GO:0047527">
    <property type="term" value="F:2,3-dihydroxybenzoate-serine ligase activity"/>
    <property type="evidence" value="ECO:0007669"/>
    <property type="project" value="TreeGrafter"/>
</dbReference>
<dbReference type="InterPro" id="IPR006162">
    <property type="entry name" value="Ppantetheine_attach_site"/>
</dbReference>
<dbReference type="PROSITE" id="PS50075">
    <property type="entry name" value="CARRIER"/>
    <property type="match status" value="2"/>
</dbReference>
<dbReference type="Gene3D" id="3.30.559.30">
    <property type="entry name" value="Nonribosomal peptide synthetase, condensation domain"/>
    <property type="match status" value="2"/>
</dbReference>
<dbReference type="Gene3D" id="2.30.38.10">
    <property type="entry name" value="Luciferase, Domain 3"/>
    <property type="match status" value="2"/>
</dbReference>
<dbReference type="InterPro" id="IPR000873">
    <property type="entry name" value="AMP-dep_synth/lig_dom"/>
</dbReference>
<dbReference type="Pfam" id="PF00550">
    <property type="entry name" value="PP-binding"/>
    <property type="match status" value="2"/>
</dbReference>
<dbReference type="FunFam" id="1.10.1200.10:FF:000005">
    <property type="entry name" value="Nonribosomal peptide synthetase 1"/>
    <property type="match status" value="2"/>
</dbReference>
<dbReference type="Pfam" id="PF13193">
    <property type="entry name" value="AMP-binding_C"/>
    <property type="match status" value="1"/>
</dbReference>
<evidence type="ECO:0000313" key="7">
    <source>
        <dbReference type="Proteomes" id="UP000297734"/>
    </source>
</evidence>
<dbReference type="PROSITE" id="PS00012">
    <property type="entry name" value="PHOSPHOPANTETHEINE"/>
    <property type="match status" value="2"/>
</dbReference>
<dbReference type="InterPro" id="IPR036736">
    <property type="entry name" value="ACP-like_sf"/>
</dbReference>
<comment type="cofactor">
    <cofactor evidence="1">
        <name>pantetheine 4'-phosphate</name>
        <dbReference type="ChEBI" id="CHEBI:47942"/>
    </cofactor>
</comment>
<gene>
    <name evidence="6" type="ORF">DYL61_11870</name>
</gene>
<dbReference type="GO" id="GO:0005829">
    <property type="term" value="C:cytosol"/>
    <property type="evidence" value="ECO:0007669"/>
    <property type="project" value="TreeGrafter"/>
</dbReference>
<comment type="caution">
    <text evidence="6">The sequence shown here is derived from an EMBL/GenBank/DDBJ whole genome shotgun (WGS) entry which is preliminary data.</text>
</comment>
<dbReference type="OrthoDB" id="9757559at2"/>
<dbReference type="FunFam" id="3.40.50.980:FF:000001">
    <property type="entry name" value="Non-ribosomal peptide synthetase"/>
    <property type="match status" value="2"/>
</dbReference>
<keyword evidence="4" id="KW-0597">Phosphoprotein</keyword>
<sequence>MNTQDSLRLARRFIELPAQKRSLFLKALEAENVDFSLFPIASDVQVADRDALSYAQQRMWFAWQLDPRSSAYHLPMAVKLHGALDVDALKSAVDALVMRHESLRTVFREQADQVVQHVVEVSQVGIEFMDFSQEQGAERDARIDTLARAEALAPFDLVSGPLLRIKLLKKNHEEHLLLVTLHHIVADGWSMGVLIDELVRLYEAASMGEDAGLSALPIQYRDYALWQRSWLEAGEQARQLGYWLDKLGDEHPVLQLPADFSRPAKPDHQGERYGVDIDPQLVAQLRDVARKHNVTLFMLLLASFSLLLYRYTGQNIQRVGVPIANRHRPETEGLIGCFINTQVLHTVVDPVIDTAELLRRVKASAMEAQSFQDLPFEKLVEALNLDRSNAHSPLFQVLFNHQSNVTDIGTINTRSGLLLEKLALPKTTARFDLALDTVENDGQLQAAFTFATELFARPTIVRLAEHWVRVLHGLAQDSAMPIGEFCLGDAVPVVPAADWLEPQLGVHELIEQFARQFPERLAVVHEGQSLSYAQLNRQASQLQQQLLAAGVLPEQAVGVVADRSLGMVVGMLAVLKSGAAYVPLEPDQPEQRLAFMLRDAAVVQVLAPGDWEGALPEGVQAIAFDRIEQTAIEALPAPVAPGNLAYIIYTSGTTGTPKGVAVTHGALVNYIQAVSLRLPIADIHHLAMTSTPAADLGHTVFYGALCNGKCVHLLSRERVLDADAFAAYMNEHSIDALKIVPSHLDAMLSANASAEVLPRQCLILGGEACSERLLARIAGFAPQLAVINHYGPTESTVGALTTPLVMGQPPHLGAALDNVRVEVLDASLLPVPGGAQGELHIAGAGLARGYVGQPGLTAQRFVPDPFGPAGARMYRTGDFVRRDAVGALRFIGRMDHQVKIRGYRVEPGEVEQRLQGLPGVRQALVRVTGAPDAPQLVAYVVASQALPDEAAVKAARLALQQALQGFVPDHMIPGHILFLDEVPLTANGKVDASRLPVCGFGGDEPQYAAPVTQQEKLLAQVWQDVLGVERVGLGDNFFALGGHSLLATQIVSRARRQLGLDIPLRLLFDSADLGSFCAAVTGQAGVDDAPIRQLDRQQLLAVSHAQHRQWLFWKIHPRSAAYNTPMAVRISGSLDTLALQAAFDALVARHESLRTVFVEEQGVPYLKPLPSVRVPLVKAFIGALQGEALERRLQEETQQPFDLANGPLLRLNLLQVSPEEHLLLLNLHHIVSDGWSMSVMVRECIASYNAQVLGQPVPVLAPLTVQYADYATWQRERLEEGQMHTQLGYWKAQLEDDFSVLELPADRVRPQIQSYCGGRVDVRLPAELASGLRRLAVKANATLFHIFLASFGLLLARYSANEKINIGVPVTNRNRLELEGLIGFFVNTLVVRVGVDFAATFDQLLASVKETSLQAQANKDIPFDVLVEELGPERGLGHNPLFQVMYNHMRDLGEQVTGQSLAGVSAEEIDLVEGTAQFDLSLDTVERSDGVLATFVYASDLFDHARIEQMAAHWLNLLQALVVQPHTSVDRLPLFLPHEQARLEQDWCQGPATVHLADTAVARLFEARVQAQPHAPALLMGDTQLSYDELNGQANRLAHKLREWGVGPEVLVGVAVERSLEMVVGLLAILKTGGAYVPLDPDYPRERLGYMMQDSGIVLLLTQTGLQQQLPIPEGLPSLCLDQPGDWLADYDAGNLSTYIDPQSLAYVMYTSGSTGRPKGVGINQGSLSLHAQVSLGFFNLSASDRILQFATFNFDGFVEQLYPALICGASVVIRGPALWDSETFYRELIDKDISVVDLTTAYWFMLAKDFAAQGPRDYGRLHQLHAGGEAMPPEGVVAWRQAGLGHVRLLNTYGPTEATVTVTAHDCTAFAAADSVAPPALMPIGKALGGRSIYLLDNSAGLTVPGAIGELQVGGGLLARGYHNRPALTAERFIPDPFSPHGGRLYRTGDLARYVDDGVIEYVGRIDHQVKIRGFRIELGEISARLLEHALLADALVIDIDGVLGKQLVGYLVPADPAILHADTEVQNAQLGRIRDDLRSSLPDYMVPAYLMWMSGLPLTPNGKLDRKALPAPDTRQMQARYVAPQTDLEHQLCEIWAMVLRIERVGMQDNFFELGGHSLLAAQAISRINTQLGIDMPIRQLFETPVLSEFSRALESAGRSLTDEGLSDIERLMNEMTEA</sequence>
<reference evidence="6 7" key="1">
    <citation type="journal article" date="2019" name="Syst. Appl. Microbiol.">
        <title>New species of pathogenic Pseudomonas isolated from citrus in Tunisia: Proposal of Pseudomonas kairouanensis sp. nov. and Pseudomonas nabeulensis sp. nov.</title>
        <authorList>
            <person name="Oueslati M."/>
            <person name="Mulet M."/>
            <person name="Gomila M."/>
            <person name="Berge O."/>
            <person name="Hajlaoui M.R."/>
            <person name="Lalucat J."/>
            <person name="Sadfi-Zouaoui N."/>
            <person name="Garcia-Valdes E."/>
        </authorList>
    </citation>
    <scope>NUCLEOTIDE SEQUENCE [LARGE SCALE GENOMIC DNA]</scope>
    <source>
        <strain evidence="6 7">E10B</strain>
    </source>
</reference>
<organism evidence="6 7">
    <name type="scientific">Pseudomonas nabeulensis</name>
    <dbReference type="NCBI Taxonomy" id="2293833"/>
    <lineage>
        <taxon>Bacteria</taxon>
        <taxon>Pseudomonadati</taxon>
        <taxon>Pseudomonadota</taxon>
        <taxon>Gammaproteobacteria</taxon>
        <taxon>Pseudomonadales</taxon>
        <taxon>Pseudomonadaceae</taxon>
        <taxon>Pseudomonas</taxon>
    </lineage>
</organism>
<dbReference type="SUPFAM" id="SSF52777">
    <property type="entry name" value="CoA-dependent acyltransferases"/>
    <property type="match status" value="4"/>
</dbReference>
<dbReference type="InterPro" id="IPR009081">
    <property type="entry name" value="PP-bd_ACP"/>
</dbReference>
<dbReference type="CDD" id="cd19531">
    <property type="entry name" value="LCL_NRPS-like"/>
    <property type="match status" value="2"/>
</dbReference>
<dbReference type="RefSeq" id="WP_135308449.1">
    <property type="nucleotide sequence ID" value="NZ_QUZT01000018.1"/>
</dbReference>
<dbReference type="InterPro" id="IPR010071">
    <property type="entry name" value="AA_adenyl_dom"/>
</dbReference>
<dbReference type="GO" id="GO:0009366">
    <property type="term" value="C:enterobactin synthetase complex"/>
    <property type="evidence" value="ECO:0007669"/>
    <property type="project" value="TreeGrafter"/>
</dbReference>
<dbReference type="SUPFAM" id="SSF47336">
    <property type="entry name" value="ACP-like"/>
    <property type="match status" value="2"/>
</dbReference>
<feature type="domain" description="Carrier" evidence="5">
    <location>
        <begin position="1009"/>
        <end position="1084"/>
    </location>
</feature>
<feature type="domain" description="Carrier" evidence="5">
    <location>
        <begin position="2085"/>
        <end position="2160"/>
    </location>
</feature>